<dbReference type="OrthoDB" id="9762169at2"/>
<dbReference type="PANTHER" id="PTHR43289:SF34">
    <property type="entry name" value="SERINE_THREONINE-PROTEIN KINASE YBDM-RELATED"/>
    <property type="match status" value="1"/>
</dbReference>
<feature type="transmembrane region" description="Helical" evidence="7">
    <location>
        <begin position="421"/>
        <end position="441"/>
    </location>
</feature>
<dbReference type="CDD" id="cd14014">
    <property type="entry name" value="STKc_PknB_like"/>
    <property type="match status" value="1"/>
</dbReference>
<gene>
    <name evidence="9" type="ORF">FHU35_14298</name>
</gene>
<feature type="compositionally biased region" description="Pro residues" evidence="6">
    <location>
        <begin position="324"/>
        <end position="338"/>
    </location>
</feature>
<evidence type="ECO:0000313" key="10">
    <source>
        <dbReference type="Proteomes" id="UP000316184"/>
    </source>
</evidence>
<dbReference type="Pfam" id="PF00069">
    <property type="entry name" value="Pkinase"/>
    <property type="match status" value="1"/>
</dbReference>
<keyword evidence="1" id="KW-0808">Transferase</keyword>
<keyword evidence="2 5" id="KW-0547">Nucleotide-binding</keyword>
<comment type="caution">
    <text evidence="9">The sequence shown here is derived from an EMBL/GenBank/DDBJ whole genome shotgun (WGS) entry which is preliminary data.</text>
</comment>
<dbReference type="AlphaFoldDB" id="A0A561U3T0"/>
<evidence type="ECO:0000256" key="7">
    <source>
        <dbReference type="SAM" id="Phobius"/>
    </source>
</evidence>
<sequence>MQPLLASDPTRVGDYRLLARLGRGAMGGVYLGRSRGGRVVAVKVIRADLAEDPEFRERFRREADAAHAVGGFWTAAVVNADPDAEQPWLATEYVPGPTLHQAVADHGALPEETVRSLGAGLAEALVAIHNAGLVHRDLKPANVLLGPDGPRVIDFGISRAMSGHALTATGIFLGTPGFFSPEQTLGTDVGPPSDVFSLGAVLAFAATGCGPFGEESTASLLYKVAHGEPHLDEAPEGLRPLLAECLQKDPAARPTPTQMLDRIGETSPQGSGWLPPTITAVIAQHATELQRTAQVSDTPPPQPVAAPPQAPKPVTQTYTQAPPVAAPAGPPAPAPAPAGPMRDKIVPSPAQKRRTQSQEQRPPRVRRDGPGPEFRTRGRVAAAMWVATFALLLVAATYGAREMGFSLFGRNPLDSLSDPDPVAVLRLGAFLLLFGAVWSFCRMLAPSLRLKVNGDGVVVHRFGLTREIPWHQVSRVGVVGRGKSTSLAVWMADGSVPRSTPWLRVRRYHGGARIYPVGATGGWISRRQESRRLRGALDQYARGRYDSRML</sequence>
<dbReference type="EMBL" id="VIWX01000004">
    <property type="protein sequence ID" value="TWF94016.1"/>
    <property type="molecule type" value="Genomic_DNA"/>
</dbReference>
<evidence type="ECO:0000256" key="1">
    <source>
        <dbReference type="ARBA" id="ARBA00022679"/>
    </source>
</evidence>
<dbReference type="PROSITE" id="PS00108">
    <property type="entry name" value="PROTEIN_KINASE_ST"/>
    <property type="match status" value="1"/>
</dbReference>
<feature type="compositionally biased region" description="Basic and acidic residues" evidence="6">
    <location>
        <begin position="361"/>
        <end position="374"/>
    </location>
</feature>
<organism evidence="9 10">
    <name type="scientific">Saccharopolyspora dendranthemae</name>
    <dbReference type="NCBI Taxonomy" id="1181886"/>
    <lineage>
        <taxon>Bacteria</taxon>
        <taxon>Bacillati</taxon>
        <taxon>Actinomycetota</taxon>
        <taxon>Actinomycetes</taxon>
        <taxon>Pseudonocardiales</taxon>
        <taxon>Pseudonocardiaceae</taxon>
        <taxon>Saccharopolyspora</taxon>
    </lineage>
</organism>
<dbReference type="Gene3D" id="1.10.510.10">
    <property type="entry name" value="Transferase(Phosphotransferase) domain 1"/>
    <property type="match status" value="1"/>
</dbReference>
<dbReference type="Gene3D" id="3.30.200.20">
    <property type="entry name" value="Phosphorylase Kinase, domain 1"/>
    <property type="match status" value="1"/>
</dbReference>
<dbReference type="GO" id="GO:0005524">
    <property type="term" value="F:ATP binding"/>
    <property type="evidence" value="ECO:0007669"/>
    <property type="project" value="UniProtKB-UniRule"/>
</dbReference>
<dbReference type="SUPFAM" id="SSF56112">
    <property type="entry name" value="Protein kinase-like (PK-like)"/>
    <property type="match status" value="1"/>
</dbReference>
<evidence type="ECO:0000256" key="5">
    <source>
        <dbReference type="PROSITE-ProRule" id="PRU10141"/>
    </source>
</evidence>
<feature type="domain" description="Protein kinase" evidence="8">
    <location>
        <begin position="15"/>
        <end position="274"/>
    </location>
</feature>
<dbReference type="PROSITE" id="PS50011">
    <property type="entry name" value="PROTEIN_KINASE_DOM"/>
    <property type="match status" value="1"/>
</dbReference>
<dbReference type="GO" id="GO:0004674">
    <property type="term" value="F:protein serine/threonine kinase activity"/>
    <property type="evidence" value="ECO:0007669"/>
    <property type="project" value="UniProtKB-KW"/>
</dbReference>
<evidence type="ECO:0000256" key="6">
    <source>
        <dbReference type="SAM" id="MobiDB-lite"/>
    </source>
</evidence>
<keyword evidence="7" id="KW-0812">Transmembrane</keyword>
<accession>A0A561U3T0</accession>
<evidence type="ECO:0000259" key="8">
    <source>
        <dbReference type="PROSITE" id="PS50011"/>
    </source>
</evidence>
<dbReference type="InterPro" id="IPR017441">
    <property type="entry name" value="Protein_kinase_ATP_BS"/>
</dbReference>
<keyword evidence="10" id="KW-1185">Reference proteome</keyword>
<dbReference type="SMART" id="SM00220">
    <property type="entry name" value="S_TKc"/>
    <property type="match status" value="1"/>
</dbReference>
<proteinExistence type="predicted"/>
<feature type="binding site" evidence="5">
    <location>
        <position position="43"/>
    </location>
    <ligand>
        <name>ATP</name>
        <dbReference type="ChEBI" id="CHEBI:30616"/>
    </ligand>
</feature>
<keyword evidence="9" id="KW-0723">Serine/threonine-protein kinase</keyword>
<dbReference type="PROSITE" id="PS00107">
    <property type="entry name" value="PROTEIN_KINASE_ATP"/>
    <property type="match status" value="1"/>
</dbReference>
<feature type="region of interest" description="Disordered" evidence="6">
    <location>
        <begin position="251"/>
        <end position="275"/>
    </location>
</feature>
<feature type="compositionally biased region" description="Pro residues" evidence="6">
    <location>
        <begin position="298"/>
        <end position="311"/>
    </location>
</feature>
<evidence type="ECO:0000256" key="3">
    <source>
        <dbReference type="ARBA" id="ARBA00022777"/>
    </source>
</evidence>
<dbReference type="Proteomes" id="UP000316184">
    <property type="component" value="Unassembled WGS sequence"/>
</dbReference>
<keyword evidence="7" id="KW-1133">Transmembrane helix</keyword>
<protein>
    <submittedName>
        <fullName evidence="9">Serine/threonine protein kinase</fullName>
    </submittedName>
</protein>
<evidence type="ECO:0000256" key="4">
    <source>
        <dbReference type="ARBA" id="ARBA00022840"/>
    </source>
</evidence>
<dbReference type="InterPro" id="IPR008271">
    <property type="entry name" value="Ser/Thr_kinase_AS"/>
</dbReference>
<keyword evidence="4 5" id="KW-0067">ATP-binding</keyword>
<dbReference type="InterPro" id="IPR011009">
    <property type="entry name" value="Kinase-like_dom_sf"/>
</dbReference>
<dbReference type="PANTHER" id="PTHR43289">
    <property type="entry name" value="MITOGEN-ACTIVATED PROTEIN KINASE KINASE KINASE 20-RELATED"/>
    <property type="match status" value="1"/>
</dbReference>
<reference evidence="9 10" key="1">
    <citation type="submission" date="2019-06" db="EMBL/GenBank/DDBJ databases">
        <title>Sequencing the genomes of 1000 actinobacteria strains.</title>
        <authorList>
            <person name="Klenk H.-P."/>
        </authorList>
    </citation>
    <scope>NUCLEOTIDE SEQUENCE [LARGE SCALE GENOMIC DNA]</scope>
    <source>
        <strain evidence="9 10">DSM 46699</strain>
    </source>
</reference>
<keyword evidence="3 9" id="KW-0418">Kinase</keyword>
<feature type="region of interest" description="Disordered" evidence="6">
    <location>
        <begin position="290"/>
        <end position="374"/>
    </location>
</feature>
<feature type="transmembrane region" description="Helical" evidence="7">
    <location>
        <begin position="380"/>
        <end position="401"/>
    </location>
</feature>
<keyword evidence="7" id="KW-0472">Membrane</keyword>
<feature type="compositionally biased region" description="Low complexity" evidence="6">
    <location>
        <begin position="312"/>
        <end position="323"/>
    </location>
</feature>
<dbReference type="InterPro" id="IPR000719">
    <property type="entry name" value="Prot_kinase_dom"/>
</dbReference>
<dbReference type="RefSeq" id="WP_145742067.1">
    <property type="nucleotide sequence ID" value="NZ_VIWX01000004.1"/>
</dbReference>
<name>A0A561U3T0_9PSEU</name>
<evidence type="ECO:0000313" key="9">
    <source>
        <dbReference type="EMBL" id="TWF94016.1"/>
    </source>
</evidence>
<evidence type="ECO:0000256" key="2">
    <source>
        <dbReference type="ARBA" id="ARBA00022741"/>
    </source>
</evidence>